<gene>
    <name evidence="2" type="ORF">METZ01_LOCUS232049</name>
</gene>
<proteinExistence type="predicted"/>
<feature type="non-terminal residue" evidence="2">
    <location>
        <position position="1"/>
    </location>
</feature>
<dbReference type="InterPro" id="IPR012334">
    <property type="entry name" value="Pectin_lyas_fold"/>
</dbReference>
<dbReference type="SUPFAM" id="SSF51126">
    <property type="entry name" value="Pectin lyase-like"/>
    <property type="match status" value="1"/>
</dbReference>
<dbReference type="Gene3D" id="2.160.20.10">
    <property type="entry name" value="Single-stranded right-handed beta-helix, Pectin lyase-like"/>
    <property type="match status" value="1"/>
</dbReference>
<reference evidence="2" key="1">
    <citation type="submission" date="2018-05" db="EMBL/GenBank/DDBJ databases">
        <authorList>
            <person name="Lanie J.A."/>
            <person name="Ng W.-L."/>
            <person name="Kazmierczak K.M."/>
            <person name="Andrzejewski T.M."/>
            <person name="Davidsen T.M."/>
            <person name="Wayne K.J."/>
            <person name="Tettelin H."/>
            <person name="Glass J.I."/>
            <person name="Rusch D."/>
            <person name="Podicherti R."/>
            <person name="Tsui H.-C.T."/>
            <person name="Winkler M.E."/>
        </authorList>
    </citation>
    <scope>NUCLEOTIDE SEQUENCE</scope>
</reference>
<protein>
    <recommendedName>
        <fullName evidence="1">Right handed beta helix domain-containing protein</fullName>
    </recommendedName>
</protein>
<accession>A0A382GWE2</accession>
<dbReference type="EMBL" id="UINC01057726">
    <property type="protein sequence ID" value="SVB79195.1"/>
    <property type="molecule type" value="Genomic_DNA"/>
</dbReference>
<dbReference type="InterPro" id="IPR011050">
    <property type="entry name" value="Pectin_lyase_fold/virulence"/>
</dbReference>
<evidence type="ECO:0000313" key="2">
    <source>
        <dbReference type="EMBL" id="SVB79195.1"/>
    </source>
</evidence>
<evidence type="ECO:0000259" key="1">
    <source>
        <dbReference type="Pfam" id="PF13229"/>
    </source>
</evidence>
<dbReference type="InterPro" id="IPR039448">
    <property type="entry name" value="Beta_helix"/>
</dbReference>
<name>A0A382GWE2_9ZZZZ</name>
<feature type="non-terminal residue" evidence="2">
    <location>
        <position position="484"/>
    </location>
</feature>
<dbReference type="AlphaFoldDB" id="A0A382GWE2"/>
<sequence length="484" mass="54492">ELIIQPGAELRFDTGVSLISYGIIRALGTKQNPIIFHGYEDTTKWGVVGLLHEKARGFFENCIFEGGGEAYINGAYFSGMLAAHYADLEVRSSIFRKAGKGGGDDAINIKYGKALISDSYFFKNGGDAIDLDFAKQGSEIRDSYFLENGNDGIDVSGSKVVIQNILVSKSGERGVSLGERTHAEIDGLRVEDSTIAITSKDSSKVKLSHGVFINNSIGAMAYRKKKLYEGGEIHITNTLFEGNKFDLAAQVCSDKEKMTRKEDCSSKIYIENSKYKTHNRTFNATIGSPSKQITSKKKYILASWKGSLSDYGYVRLSDAEIIRESPPKLEKENLLENFSVYRTINKFKMKKGTPFPLATKGLLDVSSAAWKEKTPWYLIKRELGLNLDPEWRYSRNRHNTILQRRFHMDLGFIETIDIAFRDEIPEQDLQNLICNFRASNLNSKNQWLVSTKDHAIIPHENLTIRDNDGRNQIFKIRGGKAIRF</sequence>
<organism evidence="2">
    <name type="scientific">marine metagenome</name>
    <dbReference type="NCBI Taxonomy" id="408172"/>
    <lineage>
        <taxon>unclassified sequences</taxon>
        <taxon>metagenomes</taxon>
        <taxon>ecological metagenomes</taxon>
    </lineage>
</organism>
<feature type="domain" description="Right handed beta helix" evidence="1">
    <location>
        <begin position="106"/>
        <end position="245"/>
    </location>
</feature>
<dbReference type="Pfam" id="PF13229">
    <property type="entry name" value="Beta_helix"/>
    <property type="match status" value="1"/>
</dbReference>